<dbReference type="GO" id="GO:0006122">
    <property type="term" value="P:mitochondrial electron transport, ubiquinol to cytochrome c"/>
    <property type="evidence" value="ECO:0007669"/>
    <property type="project" value="InterPro"/>
</dbReference>
<dbReference type="Pfam" id="PF09796">
    <property type="entry name" value="QCR10"/>
    <property type="match status" value="1"/>
</dbReference>
<feature type="transmembrane region" description="Helical" evidence="13">
    <location>
        <begin position="804"/>
        <end position="831"/>
    </location>
</feature>
<feature type="transmembrane region" description="Helical" evidence="13">
    <location>
        <begin position="764"/>
        <end position="792"/>
    </location>
</feature>
<feature type="transmembrane region" description="Helical" evidence="13">
    <location>
        <begin position="626"/>
        <end position="645"/>
    </location>
</feature>
<feature type="transmembrane region" description="Helical" evidence="13">
    <location>
        <begin position="29"/>
        <end position="51"/>
    </location>
</feature>
<dbReference type="STRING" id="1246581.A0A2H9THN9"/>
<evidence type="ECO:0000256" key="3">
    <source>
        <dbReference type="ARBA" id="ARBA00008400"/>
    </source>
</evidence>
<dbReference type="InterPro" id="IPR017850">
    <property type="entry name" value="Alkaline_phosphatase_core_sf"/>
</dbReference>
<evidence type="ECO:0000256" key="12">
    <source>
        <dbReference type="ARBA" id="ARBA00024850"/>
    </source>
</evidence>
<dbReference type="Pfam" id="PF04987">
    <property type="entry name" value="PigN"/>
    <property type="match status" value="2"/>
</dbReference>
<comment type="subcellular location">
    <subcellularLocation>
        <location evidence="1 13">Endoplasmic reticulum membrane</location>
        <topology evidence="1 13">Multi-pass membrane protein</topology>
    </subcellularLocation>
</comment>
<evidence type="ECO:0000256" key="1">
    <source>
        <dbReference type="ARBA" id="ARBA00004477"/>
    </source>
</evidence>
<evidence type="ECO:0000256" key="4">
    <source>
        <dbReference type="ARBA" id="ARBA00020831"/>
    </source>
</evidence>
<evidence type="ECO:0000256" key="7">
    <source>
        <dbReference type="ARBA" id="ARBA00022692"/>
    </source>
</evidence>
<evidence type="ECO:0000313" key="17">
    <source>
        <dbReference type="Proteomes" id="UP000240830"/>
    </source>
</evidence>
<keyword evidence="8 13" id="KW-0256">Endoplasmic reticulum</keyword>
<keyword evidence="10 13" id="KW-0472">Membrane</keyword>
<feature type="transmembrane region" description="Helical" evidence="13">
    <location>
        <begin position="1023"/>
        <end position="1043"/>
    </location>
</feature>
<dbReference type="NCBIfam" id="TIGR00049">
    <property type="entry name" value="iron-sulfur cluster assembly accessory protein"/>
    <property type="match status" value="1"/>
</dbReference>
<comment type="function">
    <text evidence="12 13">Ethanolamine phosphate transferase involved in glycosylphosphatidylinositol-anchor biosynthesis. Transfers ethanolamine phosphate to the first alpha-1,4-linked mannose of the glycosylphosphatidylinositol precursor of GPI-anchor.</text>
</comment>
<feature type="transmembrane region" description="Helical" evidence="13">
    <location>
        <begin position="519"/>
        <end position="539"/>
    </location>
</feature>
<keyword evidence="5 13" id="KW-0337">GPI-anchor biosynthesis</keyword>
<dbReference type="EMBL" id="MTSL01000179">
    <property type="protein sequence ID" value="PJF17292.1"/>
    <property type="molecule type" value="Genomic_DNA"/>
</dbReference>
<dbReference type="InterPro" id="IPR017852">
    <property type="entry name" value="GPI_EtnP_transferase_1_C"/>
</dbReference>
<comment type="similarity">
    <text evidence="3 13">Belongs to the PIGG/PIGN/PIGO family. PIGN subfamily.</text>
</comment>
<feature type="transmembrane region" description="Helical" evidence="13">
    <location>
        <begin position="684"/>
        <end position="703"/>
    </location>
</feature>
<feature type="domain" description="Core" evidence="14">
    <location>
        <begin position="928"/>
        <end position="1023"/>
    </location>
</feature>
<dbReference type="Pfam" id="PF01663">
    <property type="entry name" value="Phosphodiest"/>
    <property type="match status" value="1"/>
</dbReference>
<feature type="domain" description="GPI ethanolamine phosphate transferase 1 C-terminal" evidence="15">
    <location>
        <begin position="448"/>
        <end position="733"/>
    </location>
</feature>
<comment type="pathway">
    <text evidence="2 13">Glycolipid biosynthesis; glycosylphosphatidylinositol-anchor biosynthesis.</text>
</comment>
<evidence type="ECO:0000256" key="11">
    <source>
        <dbReference type="ARBA" id="ARBA00023180"/>
    </source>
</evidence>
<dbReference type="AlphaFoldDB" id="A0A2H9THN9"/>
<feature type="transmembrane region" description="Helical" evidence="13">
    <location>
        <begin position="559"/>
        <end position="592"/>
    </location>
</feature>
<organism evidence="16 17">
    <name type="scientific">Paramicrosporidium saccamoebae</name>
    <dbReference type="NCBI Taxonomy" id="1246581"/>
    <lineage>
        <taxon>Eukaryota</taxon>
        <taxon>Fungi</taxon>
        <taxon>Fungi incertae sedis</taxon>
        <taxon>Cryptomycota</taxon>
        <taxon>Cryptomycota incertae sedis</taxon>
        <taxon>Paramicrosporidium</taxon>
    </lineage>
</organism>
<dbReference type="OrthoDB" id="2748310at2759"/>
<dbReference type="UniPathway" id="UPA00196"/>
<evidence type="ECO:0000256" key="13">
    <source>
        <dbReference type="RuleBase" id="RU367138"/>
    </source>
</evidence>
<feature type="domain" description="GPI ethanolamine phosphate transferase 1 C-terminal" evidence="15">
    <location>
        <begin position="773"/>
        <end position="863"/>
    </location>
</feature>
<sequence>MVVLAQSALKPEHCEKSCSLHKLKLGNVWRFLALGLLFHCVFILSIFDIYFRSPLVIGLPPTESVRPAPAKRVVLFVGDGLRADKCFEFDADGQPHAPFLREMARTKGVWGVSHTRVPTESRPGHVAMLAGFYEDVSAVTKGWKKNPVEFDHVLQRAKYGWAFGAPDIVELFPGERVQSFHYSEEMIDFAKEAKEMDRWSFDTLRETFELAKYNKEVDEKLRSDEMVMLVHLLGCDTNGHAFGPHSHEYVDNIRFVDAGVKRAVAMMEEFYDDKATAYIFTSDHGMSDAFVHGDGDPDNTRCPLIIWGAGVTGPIATDHDQSDDYTRPWQLGDVLRRDIKQADLAPLMATLVGIPIPTNSEGVTPVSFLSSNKEFQSRAALTNLWQISKTLAAKEAERADHEPLFRPFTTSSAELKTQLDKIDALISRGQYDEALNNIVSVRETVFSGLQYYQKYDWALLQSVVALGYVGWMVYSVLYLAKQSAVFPAMRRSYPLLGAFISLGVAAASFLHMKHAPGQYYSYFGFPIWFAYSIASDLYIYGSAPFADIIEVGKNMPMMALYIIGMELLVLSFFHRSILTLVMPALALGLVALIKAPKAVAGMVLWSAFIPVAIFPLINPIKHANPTLFFIGVAAILAFTFSLTYFKAMRVPYLRMAAIVLAAGLVYRADSLFAAKLGLPTVNQVAAWGLLAHSFLTPFLIVPVQDPFERLLGLFLTFAPGYILLSIAYPPFSYMTSLGMSRYSTCVLLPRFSTSYKPFDATMQFLGINLVASLLLAFFGTGNMASIASFTLPSVYRLITVFSPFLMAALLIAKLLVPIVILSAATGAILRLLAIPPVAVPLLVVATVDIMTLNFFFLVRDHGSWLEIGTSISHFIIASVFSVLALCYSYGYYVMGYAYYGAKFYNDFAEENLIDRTSGLTGGDGLPLSIEITGAASQRIKTLGGRDLRVAVDSGGCHGFQYRISIDSATPEDVIFERDGARVLVDEISLPLLTGSTIDYKSELIGSAFCVVGNPAADSGCGCGVSGAAVGWGVAAGIAAFFLVERLPMFRRDLFANIPLLGSRYTAYLPVAEEENEEDDEE</sequence>
<dbReference type="Proteomes" id="UP000240830">
    <property type="component" value="Unassembled WGS sequence"/>
</dbReference>
<dbReference type="Gene3D" id="2.60.300.12">
    <property type="entry name" value="HesB-like domain"/>
    <property type="match status" value="1"/>
</dbReference>
<reference evidence="16 17" key="1">
    <citation type="submission" date="2016-10" db="EMBL/GenBank/DDBJ databases">
        <title>The genome of Paramicrosporidium saccamoebae is the missing link in understanding Cryptomycota and Microsporidia evolution.</title>
        <authorList>
            <person name="Quandt C.A."/>
            <person name="Beaudet D."/>
            <person name="Corsaro D."/>
            <person name="Michel R."/>
            <person name="Corradi N."/>
            <person name="James T."/>
        </authorList>
    </citation>
    <scope>NUCLEOTIDE SEQUENCE [LARGE SCALE GENOMIC DNA]</scope>
    <source>
        <strain evidence="16 17">KSL3</strain>
    </source>
</reference>
<dbReference type="Pfam" id="PF01521">
    <property type="entry name" value="Fe-S_biosyn"/>
    <property type="match status" value="1"/>
</dbReference>
<dbReference type="GO" id="GO:0006506">
    <property type="term" value="P:GPI anchor biosynthetic process"/>
    <property type="evidence" value="ECO:0007669"/>
    <property type="project" value="UniProtKB-UniPathway"/>
</dbReference>
<comment type="caution">
    <text evidence="16">The sequence shown here is derived from an EMBL/GenBank/DDBJ whole genome shotgun (WGS) entry which is preliminary data.</text>
</comment>
<dbReference type="CDD" id="cd16020">
    <property type="entry name" value="GPI_EPT_1"/>
    <property type="match status" value="1"/>
</dbReference>
<proteinExistence type="inferred from homology"/>
<dbReference type="SUPFAM" id="SSF53649">
    <property type="entry name" value="Alkaline phosphatase-like"/>
    <property type="match status" value="1"/>
</dbReference>
<dbReference type="Gene3D" id="3.40.720.10">
    <property type="entry name" value="Alkaline Phosphatase, subunit A"/>
    <property type="match status" value="2"/>
</dbReference>
<keyword evidence="7 13" id="KW-0812">Transmembrane</keyword>
<feature type="transmembrane region" description="Helical" evidence="13">
    <location>
        <begin position="870"/>
        <end position="892"/>
    </location>
</feature>
<evidence type="ECO:0000256" key="10">
    <source>
        <dbReference type="ARBA" id="ARBA00023136"/>
    </source>
</evidence>
<evidence type="ECO:0000256" key="2">
    <source>
        <dbReference type="ARBA" id="ARBA00004687"/>
    </source>
</evidence>
<dbReference type="InterPro" id="IPR037671">
    <property type="entry name" value="PIGN_N"/>
</dbReference>
<dbReference type="FunFam" id="2.60.300.12:FF:000013">
    <property type="entry name" value="Iron-sulfur assembly protein 2"/>
    <property type="match status" value="1"/>
</dbReference>
<dbReference type="GO" id="GO:0005739">
    <property type="term" value="C:mitochondrion"/>
    <property type="evidence" value="ECO:0007669"/>
    <property type="project" value="GOC"/>
</dbReference>
<dbReference type="GO" id="GO:0051536">
    <property type="term" value="F:iron-sulfur cluster binding"/>
    <property type="evidence" value="ECO:0007669"/>
    <property type="project" value="InterPro"/>
</dbReference>
<dbReference type="SUPFAM" id="SSF89360">
    <property type="entry name" value="HesB-like domain"/>
    <property type="match status" value="1"/>
</dbReference>
<dbReference type="InterPro" id="IPR007070">
    <property type="entry name" value="GPI_EtnP_transferase_1"/>
</dbReference>
<dbReference type="PANTHER" id="PTHR12250">
    <property type="entry name" value="PHOSPHATIDYLINOSITOL GLYCAN, CLASS N"/>
    <property type="match status" value="1"/>
</dbReference>
<gene>
    <name evidence="16" type="ORF">PSACC_02911</name>
</gene>
<feature type="transmembrane region" description="Helical" evidence="13">
    <location>
        <begin position="837"/>
        <end position="858"/>
    </location>
</feature>
<keyword evidence="17" id="KW-1185">Reference proteome</keyword>
<feature type="transmembrane region" description="Helical" evidence="13">
    <location>
        <begin position="492"/>
        <end position="512"/>
    </location>
</feature>
<evidence type="ECO:0000259" key="15">
    <source>
        <dbReference type="Pfam" id="PF04987"/>
    </source>
</evidence>
<dbReference type="InterPro" id="IPR035903">
    <property type="entry name" value="HesB-like_dom_sf"/>
</dbReference>
<feature type="transmembrane region" description="Helical" evidence="13">
    <location>
        <begin position="710"/>
        <end position="731"/>
    </location>
</feature>
<evidence type="ECO:0000256" key="8">
    <source>
        <dbReference type="ARBA" id="ARBA00022824"/>
    </source>
</evidence>
<dbReference type="GO" id="GO:0016226">
    <property type="term" value="P:iron-sulfur cluster assembly"/>
    <property type="evidence" value="ECO:0007669"/>
    <property type="project" value="InterPro"/>
</dbReference>
<dbReference type="FunFam" id="3.40.720.10:FF:000015">
    <property type="entry name" value="GPI ethanolamine phosphate transferase 1"/>
    <property type="match status" value="1"/>
</dbReference>
<keyword evidence="9 13" id="KW-1133">Transmembrane helix</keyword>
<keyword evidence="6 13" id="KW-0808">Transferase</keyword>
<dbReference type="EC" id="2.-.-.-" evidence="13"/>
<dbReference type="PANTHER" id="PTHR12250:SF0">
    <property type="entry name" value="GPI ETHANOLAMINE PHOSPHATE TRANSFERASE 1"/>
    <property type="match status" value="1"/>
</dbReference>
<dbReference type="InterPro" id="IPR000361">
    <property type="entry name" value="ATAP_core_dom"/>
</dbReference>
<evidence type="ECO:0000256" key="5">
    <source>
        <dbReference type="ARBA" id="ARBA00022502"/>
    </source>
</evidence>
<dbReference type="InterPro" id="IPR002591">
    <property type="entry name" value="Phosphodiest/P_Trfase"/>
</dbReference>
<feature type="transmembrane region" description="Helical" evidence="13">
    <location>
        <begin position="599"/>
        <end position="620"/>
    </location>
</feature>
<dbReference type="GO" id="GO:0051377">
    <property type="term" value="F:mannose-ethanolamine phosphotransferase activity"/>
    <property type="evidence" value="ECO:0007669"/>
    <property type="project" value="UniProtKB-UniRule"/>
</dbReference>
<dbReference type="InterPro" id="IPR019182">
    <property type="entry name" value="Cytochrome_b-c1_su10_fun"/>
</dbReference>
<name>A0A2H9THN9_9FUNG</name>
<dbReference type="GO" id="GO:0005789">
    <property type="term" value="C:endoplasmic reticulum membrane"/>
    <property type="evidence" value="ECO:0007669"/>
    <property type="project" value="UniProtKB-SubCell"/>
</dbReference>
<dbReference type="InterPro" id="IPR016092">
    <property type="entry name" value="ATAP"/>
</dbReference>
<evidence type="ECO:0000313" key="16">
    <source>
        <dbReference type="EMBL" id="PJF17292.1"/>
    </source>
</evidence>
<evidence type="ECO:0000256" key="6">
    <source>
        <dbReference type="ARBA" id="ARBA00022679"/>
    </source>
</evidence>
<evidence type="ECO:0000256" key="9">
    <source>
        <dbReference type="ARBA" id="ARBA00022989"/>
    </source>
</evidence>
<evidence type="ECO:0000259" key="14">
    <source>
        <dbReference type="Pfam" id="PF01521"/>
    </source>
</evidence>
<keyword evidence="11" id="KW-0325">Glycoprotein</keyword>
<feature type="transmembrane region" description="Helical" evidence="13">
    <location>
        <begin position="457"/>
        <end position="480"/>
    </location>
</feature>
<protein>
    <recommendedName>
        <fullName evidence="4 13">GPI ethanolamine phosphate transferase 1</fullName>
        <ecNumber evidence="13">2.-.-.-</ecNumber>
    </recommendedName>
</protein>
<accession>A0A2H9THN9</accession>